<evidence type="ECO:0000313" key="16">
    <source>
        <dbReference type="Proteomes" id="UP000286928"/>
    </source>
</evidence>
<evidence type="ECO:0000256" key="1">
    <source>
        <dbReference type="ARBA" id="ARBA00000815"/>
    </source>
</evidence>
<evidence type="ECO:0000313" key="18">
    <source>
        <dbReference type="Proteomes" id="UP000287962"/>
    </source>
</evidence>
<feature type="domain" description="Survival protein SurE-like phosphatase/nucleotidase" evidence="8">
    <location>
        <begin position="3"/>
        <end position="183"/>
    </location>
</feature>
<dbReference type="InterPro" id="IPR036523">
    <property type="entry name" value="SurE-like_sf"/>
</dbReference>
<dbReference type="EMBL" id="PEML01000233">
    <property type="protein sequence ID" value="RTI06838.1"/>
    <property type="molecule type" value="Genomic_DNA"/>
</dbReference>
<keyword evidence="4 7" id="KW-0479">Metal-binding</keyword>
<evidence type="ECO:0000256" key="2">
    <source>
        <dbReference type="ARBA" id="ARBA00011062"/>
    </source>
</evidence>
<dbReference type="AlphaFoldDB" id="A0A0N1KR71"/>
<evidence type="ECO:0000313" key="13">
    <source>
        <dbReference type="EMBL" id="RTI06838.1"/>
    </source>
</evidence>
<evidence type="ECO:0000256" key="4">
    <source>
        <dbReference type="ARBA" id="ARBA00022723"/>
    </source>
</evidence>
<dbReference type="EMBL" id="LJJR01000008">
    <property type="protein sequence ID" value="KPD32309.1"/>
    <property type="molecule type" value="Genomic_DNA"/>
</dbReference>
<comment type="catalytic activity">
    <reaction evidence="1 7">
        <text>a ribonucleoside 5'-phosphate + H2O = a ribonucleoside + phosphate</text>
        <dbReference type="Rhea" id="RHEA:12484"/>
        <dbReference type="ChEBI" id="CHEBI:15377"/>
        <dbReference type="ChEBI" id="CHEBI:18254"/>
        <dbReference type="ChEBI" id="CHEBI:43474"/>
        <dbReference type="ChEBI" id="CHEBI:58043"/>
        <dbReference type="EC" id="3.1.3.5"/>
    </reaction>
</comment>
<dbReference type="NCBIfam" id="TIGR00087">
    <property type="entry name" value="surE"/>
    <property type="match status" value="1"/>
</dbReference>
<dbReference type="Proteomes" id="UP000287173">
    <property type="component" value="Unassembled WGS sequence"/>
</dbReference>
<dbReference type="GO" id="GO:0005737">
    <property type="term" value="C:cytoplasm"/>
    <property type="evidence" value="ECO:0007669"/>
    <property type="project" value="UniProtKB-SubCell"/>
</dbReference>
<comment type="subcellular location">
    <subcellularLocation>
        <location evidence="7">Cytoplasm</location>
    </subcellularLocation>
</comment>
<dbReference type="SUPFAM" id="SSF64167">
    <property type="entry name" value="SurE-like"/>
    <property type="match status" value="1"/>
</dbReference>
<organism evidence="9 14">
    <name type="scientific">Thermus scotoductus</name>
    <dbReference type="NCBI Taxonomy" id="37636"/>
    <lineage>
        <taxon>Bacteria</taxon>
        <taxon>Thermotogati</taxon>
        <taxon>Deinococcota</taxon>
        <taxon>Deinococci</taxon>
        <taxon>Thermales</taxon>
        <taxon>Thermaceae</taxon>
        <taxon>Thermus</taxon>
    </lineage>
</organism>
<dbReference type="Proteomes" id="UP000286928">
    <property type="component" value="Unassembled WGS sequence"/>
</dbReference>
<dbReference type="EMBL" id="PEMG01000469">
    <property type="protein sequence ID" value="RTI04045.1"/>
    <property type="molecule type" value="Genomic_DNA"/>
</dbReference>
<dbReference type="GO" id="GO:0008253">
    <property type="term" value="F:5'-nucleotidase activity"/>
    <property type="evidence" value="ECO:0007669"/>
    <property type="project" value="UniProtKB-UniRule"/>
</dbReference>
<dbReference type="HAMAP" id="MF_00060">
    <property type="entry name" value="SurE"/>
    <property type="match status" value="1"/>
</dbReference>
<comment type="cofactor">
    <cofactor evidence="7">
        <name>a divalent metal cation</name>
        <dbReference type="ChEBI" id="CHEBI:60240"/>
    </cofactor>
    <text evidence="7">Binds 1 divalent metal cation per subunit.</text>
</comment>
<gene>
    <name evidence="7 10" type="primary">surE</name>
    <name evidence="9" type="ORF">AN926_04035</name>
    <name evidence="13" type="ORF">CSW25_07415</name>
    <name evidence="12" type="ORF">CSW30_14025</name>
    <name evidence="11" type="ORF">CSW33_06530</name>
    <name evidence="10" type="ORF">CSW45_07005</name>
</gene>
<evidence type="ECO:0000256" key="3">
    <source>
        <dbReference type="ARBA" id="ARBA00022490"/>
    </source>
</evidence>
<keyword evidence="5 7" id="KW-0547">Nucleotide-binding</keyword>
<dbReference type="PANTHER" id="PTHR30457:SF12">
    <property type="entry name" value="5'_3'-NUCLEOTIDASE SURE"/>
    <property type="match status" value="1"/>
</dbReference>
<comment type="caution">
    <text evidence="9">The sequence shown here is derived from an EMBL/GenBank/DDBJ whole genome shotgun (WGS) entry which is preliminary data.</text>
</comment>
<dbReference type="GeneID" id="93866877"/>
<reference evidence="13" key="2">
    <citation type="submission" date="2017-10" db="EMBL/GenBank/DDBJ databases">
        <authorList>
            <person name="Wilpiszeski R.L."/>
            <person name="Zhidan Z."/>
            <person name="House C.H."/>
        </authorList>
    </citation>
    <scope>NUCLEOTIDE SEQUENCE</scope>
    <source>
        <strain evidence="13">12_S12</strain>
    </source>
</reference>
<evidence type="ECO:0000313" key="9">
    <source>
        <dbReference type="EMBL" id="KPD32309.1"/>
    </source>
</evidence>
<protein>
    <recommendedName>
        <fullName evidence="7">5'-nucleotidase SurE</fullName>
        <ecNumber evidence="7">3.1.3.5</ecNumber>
    </recommendedName>
    <alternativeName>
        <fullName evidence="7">Nucleoside 5'-monophosphate phosphohydrolase</fullName>
    </alternativeName>
</protein>
<evidence type="ECO:0000313" key="15">
    <source>
        <dbReference type="Proteomes" id="UP000286910"/>
    </source>
</evidence>
<dbReference type="GO" id="GO:0046872">
    <property type="term" value="F:metal ion binding"/>
    <property type="evidence" value="ECO:0007669"/>
    <property type="project" value="UniProtKB-UniRule"/>
</dbReference>
<evidence type="ECO:0000256" key="7">
    <source>
        <dbReference type="HAMAP-Rule" id="MF_00060"/>
    </source>
</evidence>
<proteinExistence type="inferred from homology"/>
<dbReference type="RefSeq" id="WP_019550894.1">
    <property type="nucleotide sequence ID" value="NZ_PELN01000402.1"/>
</dbReference>
<dbReference type="EMBL" id="PELR01000199">
    <property type="protein sequence ID" value="RTH03200.1"/>
    <property type="molecule type" value="Genomic_DNA"/>
</dbReference>
<keyword evidence="6 7" id="KW-0378">Hydrolase</keyword>
<dbReference type="Proteomes" id="UP000053099">
    <property type="component" value="Unassembled WGS sequence"/>
</dbReference>
<reference evidence="9 14" key="1">
    <citation type="submission" date="2015-09" db="EMBL/GenBank/DDBJ databases">
        <title>Draft genome sequence of Thermus scotoductus strain K1 isolated from a geothermal spring in Nagorno-Karabakh, Armenia.</title>
        <authorList>
            <person name="Saghatelyan A."/>
            <person name="Poghosyan L."/>
            <person name="Panosyan H."/>
            <person name="Birkeland N.-K."/>
        </authorList>
    </citation>
    <scope>NUCLEOTIDE SEQUENCE [LARGE SCALE GENOMIC DNA]</scope>
    <source>
        <strain evidence="9 14">K1</strain>
    </source>
</reference>
<dbReference type="InterPro" id="IPR002828">
    <property type="entry name" value="SurE-like_Pase/nucleotidase"/>
</dbReference>
<evidence type="ECO:0000313" key="11">
    <source>
        <dbReference type="EMBL" id="RTH32128.1"/>
    </source>
</evidence>
<keyword evidence="3 7" id="KW-0963">Cytoplasm</keyword>
<feature type="binding site" evidence="7">
    <location>
        <position position="96"/>
    </location>
    <ligand>
        <name>a divalent metal cation</name>
        <dbReference type="ChEBI" id="CHEBI:60240"/>
    </ligand>
</feature>
<dbReference type="GO" id="GO:0008254">
    <property type="term" value="F:3'-nucleotidase activity"/>
    <property type="evidence" value="ECO:0007669"/>
    <property type="project" value="TreeGrafter"/>
</dbReference>
<evidence type="ECO:0000256" key="6">
    <source>
        <dbReference type="ARBA" id="ARBA00022801"/>
    </source>
</evidence>
<comment type="function">
    <text evidence="7">Nucleotidase that shows phosphatase activity on nucleoside 5'-monophosphates.</text>
</comment>
<feature type="binding site" evidence="7">
    <location>
        <position position="9"/>
    </location>
    <ligand>
        <name>a divalent metal cation</name>
        <dbReference type="ChEBI" id="CHEBI:60240"/>
    </ligand>
</feature>
<dbReference type="PANTHER" id="PTHR30457">
    <property type="entry name" value="5'-NUCLEOTIDASE SURE"/>
    <property type="match status" value="1"/>
</dbReference>
<keyword evidence="18" id="KW-1185">Reference proteome</keyword>
<dbReference type="GO" id="GO:0004309">
    <property type="term" value="F:exopolyphosphatase activity"/>
    <property type="evidence" value="ECO:0007669"/>
    <property type="project" value="TreeGrafter"/>
</dbReference>
<evidence type="ECO:0000259" key="8">
    <source>
        <dbReference type="Pfam" id="PF01975"/>
    </source>
</evidence>
<accession>A0A0N1KR71</accession>
<name>A0A0N1KR71_THESC</name>
<dbReference type="Proteomes" id="UP000287962">
    <property type="component" value="Unassembled WGS sequence"/>
</dbReference>
<sequence length="244" mass="26526">MRILVTNDDGIFSPGLWSLAEAASRFGEVFVVAPDVEQSGVGHAITIAHPVRAFPHPAPLPGPHFPAYRVRGTPADCVALGLHLFGPVDLVLSGINLGSNLGHEIWHSGTVAAAKQGRLFGLSAAAFSTPMNGAGPDFSALRPWVERVLETLLRLERPFLVNVNLPHRPKGFLWTRQSVRSYEGVVVEGEDPMGRPHYWFAARPLKEAEEGTDRWAVEQGFIAATPLRLDLTDEAKLQPALAHD</sequence>
<feature type="binding site" evidence="7">
    <location>
        <position position="39"/>
    </location>
    <ligand>
        <name>a divalent metal cation</name>
        <dbReference type="ChEBI" id="CHEBI:60240"/>
    </ligand>
</feature>
<dbReference type="Gene3D" id="3.40.1210.10">
    <property type="entry name" value="Survival protein SurE-like phosphatase/nucleotidase"/>
    <property type="match status" value="1"/>
</dbReference>
<feature type="binding site" evidence="7">
    <location>
        <position position="8"/>
    </location>
    <ligand>
        <name>a divalent metal cation</name>
        <dbReference type="ChEBI" id="CHEBI:60240"/>
    </ligand>
</feature>
<evidence type="ECO:0000313" key="10">
    <source>
        <dbReference type="EMBL" id="RTH03200.1"/>
    </source>
</evidence>
<dbReference type="GO" id="GO:0000166">
    <property type="term" value="F:nucleotide binding"/>
    <property type="evidence" value="ECO:0007669"/>
    <property type="project" value="UniProtKB-KW"/>
</dbReference>
<dbReference type="Proteomes" id="UP000286910">
    <property type="component" value="Unassembled WGS sequence"/>
</dbReference>
<dbReference type="Pfam" id="PF01975">
    <property type="entry name" value="SurE"/>
    <property type="match status" value="1"/>
</dbReference>
<evidence type="ECO:0000256" key="5">
    <source>
        <dbReference type="ARBA" id="ARBA00022741"/>
    </source>
</evidence>
<dbReference type="EC" id="3.1.3.5" evidence="7"/>
<evidence type="ECO:0000313" key="14">
    <source>
        <dbReference type="Proteomes" id="UP000053099"/>
    </source>
</evidence>
<evidence type="ECO:0000313" key="17">
    <source>
        <dbReference type="Proteomes" id="UP000287173"/>
    </source>
</evidence>
<dbReference type="PATRIC" id="fig|37636.3.peg.2546"/>
<comment type="similarity">
    <text evidence="2 7">Belongs to the SurE nucleotidase family.</text>
</comment>
<dbReference type="InterPro" id="IPR030048">
    <property type="entry name" value="SurE"/>
</dbReference>
<dbReference type="EMBL" id="PEMD01000199">
    <property type="protein sequence ID" value="RTH32128.1"/>
    <property type="molecule type" value="Genomic_DNA"/>
</dbReference>
<reference evidence="15 16" key="3">
    <citation type="journal article" date="2019" name="Extremophiles">
        <title>Biogeography of thermophiles and predominance of Thermus scotoductus in domestic water heaters.</title>
        <authorList>
            <person name="Wilpiszeski R.L."/>
            <person name="Zhang Z."/>
            <person name="House C.H."/>
        </authorList>
    </citation>
    <scope>NUCLEOTIDE SEQUENCE [LARGE SCALE GENOMIC DNA]</scope>
    <source>
        <strain evidence="13 18">12_S12</strain>
        <strain evidence="12 17">17_S17</strain>
        <strain evidence="11 16">20_S20</strain>
        <strain evidence="10 15">32_S32</strain>
    </source>
</reference>
<evidence type="ECO:0000313" key="12">
    <source>
        <dbReference type="EMBL" id="RTI04045.1"/>
    </source>
</evidence>